<gene>
    <name evidence="3" type="ORF">ACFQ19_01370</name>
</gene>
<protein>
    <submittedName>
        <fullName evidence="3">MGMT family protein</fullName>
    </submittedName>
</protein>
<dbReference type="InterPro" id="IPR036217">
    <property type="entry name" value="MethylDNA_cys_MeTrfase_DNAb"/>
</dbReference>
<evidence type="ECO:0000256" key="1">
    <source>
        <dbReference type="ARBA" id="ARBA00022763"/>
    </source>
</evidence>
<dbReference type="Gene3D" id="1.10.10.10">
    <property type="entry name" value="Winged helix-like DNA-binding domain superfamily/Winged helix DNA-binding domain"/>
    <property type="match status" value="1"/>
</dbReference>
<dbReference type="InterPro" id="IPR052520">
    <property type="entry name" value="ATL_DNA_repair"/>
</dbReference>
<evidence type="ECO:0000259" key="2">
    <source>
        <dbReference type="Pfam" id="PF01035"/>
    </source>
</evidence>
<proteinExistence type="predicted"/>
<dbReference type="PANTHER" id="PTHR42942:SF1">
    <property type="entry name" value="ALKYLTRANSFERASE-LIKE PROTEIN 1"/>
    <property type="match status" value="1"/>
</dbReference>
<dbReference type="CDD" id="cd06445">
    <property type="entry name" value="ATase"/>
    <property type="match status" value="1"/>
</dbReference>
<dbReference type="NCBIfam" id="TIGR00589">
    <property type="entry name" value="ogt"/>
    <property type="match status" value="1"/>
</dbReference>
<keyword evidence="1" id="KW-0227">DNA damage</keyword>
<sequence>MTPFTQEVIKIIQQISPGQVMTYGQIAREAGNPRAARQVVRVLHSMSKKHHLPWHRVINAKGQLAIPNEEANWEQHTRLEAEGVRVSSKGYVDLKTYQFIPS</sequence>
<dbReference type="PANTHER" id="PTHR42942">
    <property type="entry name" value="6-O-METHYLGUANINE DNA METHYLTRANSFERASE"/>
    <property type="match status" value="1"/>
</dbReference>
<accession>A0ABW3NBB9</accession>
<dbReference type="Proteomes" id="UP001597041">
    <property type="component" value="Unassembled WGS sequence"/>
</dbReference>
<dbReference type="InterPro" id="IPR014048">
    <property type="entry name" value="MethylDNA_cys_MeTrfase_DNA-bd"/>
</dbReference>
<organism evidence="3 4">
    <name type="scientific">Oceanobacillus locisalsi</name>
    <dbReference type="NCBI Taxonomy" id="546107"/>
    <lineage>
        <taxon>Bacteria</taxon>
        <taxon>Bacillati</taxon>
        <taxon>Bacillota</taxon>
        <taxon>Bacilli</taxon>
        <taxon>Bacillales</taxon>
        <taxon>Bacillaceae</taxon>
        <taxon>Oceanobacillus</taxon>
    </lineage>
</organism>
<dbReference type="SUPFAM" id="SSF46767">
    <property type="entry name" value="Methylated DNA-protein cysteine methyltransferase, C-terminal domain"/>
    <property type="match status" value="1"/>
</dbReference>
<name>A0ABW3NBB9_9BACI</name>
<dbReference type="EMBL" id="JBHTKK010000001">
    <property type="protein sequence ID" value="MFD1064663.1"/>
    <property type="molecule type" value="Genomic_DNA"/>
</dbReference>
<dbReference type="RefSeq" id="WP_379590114.1">
    <property type="nucleotide sequence ID" value="NZ_JBHTKK010000001.1"/>
</dbReference>
<reference evidence="4" key="1">
    <citation type="journal article" date="2019" name="Int. J. Syst. Evol. Microbiol.">
        <title>The Global Catalogue of Microorganisms (GCM) 10K type strain sequencing project: providing services to taxonomists for standard genome sequencing and annotation.</title>
        <authorList>
            <consortium name="The Broad Institute Genomics Platform"/>
            <consortium name="The Broad Institute Genome Sequencing Center for Infectious Disease"/>
            <person name="Wu L."/>
            <person name="Ma J."/>
        </authorList>
    </citation>
    <scope>NUCLEOTIDE SEQUENCE [LARGE SCALE GENOMIC DNA]</scope>
    <source>
        <strain evidence="4">CCUG 56608</strain>
    </source>
</reference>
<comment type="caution">
    <text evidence="3">The sequence shown here is derived from an EMBL/GenBank/DDBJ whole genome shotgun (WGS) entry which is preliminary data.</text>
</comment>
<evidence type="ECO:0000313" key="3">
    <source>
        <dbReference type="EMBL" id="MFD1064663.1"/>
    </source>
</evidence>
<keyword evidence="4" id="KW-1185">Reference proteome</keyword>
<dbReference type="Pfam" id="PF01035">
    <property type="entry name" value="DNA_binding_1"/>
    <property type="match status" value="1"/>
</dbReference>
<feature type="domain" description="Methylated-DNA-[protein]-cysteine S-methyltransferase DNA binding" evidence="2">
    <location>
        <begin position="3"/>
        <end position="84"/>
    </location>
</feature>
<dbReference type="InterPro" id="IPR036388">
    <property type="entry name" value="WH-like_DNA-bd_sf"/>
</dbReference>
<evidence type="ECO:0000313" key="4">
    <source>
        <dbReference type="Proteomes" id="UP001597041"/>
    </source>
</evidence>